<dbReference type="OrthoDB" id="8364293at2759"/>
<name>T1FDH0_HELRO</name>
<reference evidence="2" key="3">
    <citation type="submission" date="2015-06" db="UniProtKB">
        <authorList>
            <consortium name="EnsemblMetazoa"/>
        </authorList>
    </citation>
    <scope>IDENTIFICATION</scope>
</reference>
<dbReference type="EMBL" id="AMQM01006518">
    <property type="status" value="NOT_ANNOTATED_CDS"/>
    <property type="molecule type" value="Genomic_DNA"/>
</dbReference>
<dbReference type="EMBL" id="KB097487">
    <property type="protein sequence ID" value="ESN96830.1"/>
    <property type="molecule type" value="Genomic_DNA"/>
</dbReference>
<dbReference type="EnsemblMetazoa" id="HelroT178627">
    <property type="protein sequence ID" value="HelroP178627"/>
    <property type="gene ID" value="HelroG178627"/>
</dbReference>
<dbReference type="eggNOG" id="ENOG502SGKK">
    <property type="taxonomic scope" value="Eukaryota"/>
</dbReference>
<evidence type="ECO:0000313" key="2">
    <source>
        <dbReference type="EnsemblMetazoa" id="HelroP178627"/>
    </source>
</evidence>
<evidence type="ECO:0000313" key="1">
    <source>
        <dbReference type="EMBL" id="ESN96830.1"/>
    </source>
</evidence>
<organism evidence="2 3">
    <name type="scientific">Helobdella robusta</name>
    <name type="common">Californian leech</name>
    <dbReference type="NCBI Taxonomy" id="6412"/>
    <lineage>
        <taxon>Eukaryota</taxon>
        <taxon>Metazoa</taxon>
        <taxon>Spiralia</taxon>
        <taxon>Lophotrochozoa</taxon>
        <taxon>Annelida</taxon>
        <taxon>Clitellata</taxon>
        <taxon>Hirudinea</taxon>
        <taxon>Rhynchobdellida</taxon>
        <taxon>Glossiphoniidae</taxon>
        <taxon>Helobdella</taxon>
    </lineage>
</organism>
<dbReference type="InParanoid" id="T1FDH0"/>
<dbReference type="Proteomes" id="UP000015101">
    <property type="component" value="Unassembled WGS sequence"/>
</dbReference>
<protein>
    <submittedName>
        <fullName evidence="1 2">Uncharacterized protein</fullName>
    </submittedName>
</protein>
<proteinExistence type="predicted"/>
<dbReference type="HOGENOM" id="CLU_889289_0_0_1"/>
<keyword evidence="3" id="KW-1185">Reference proteome</keyword>
<dbReference type="RefSeq" id="XP_009024978.1">
    <property type="nucleotide sequence ID" value="XM_009026730.1"/>
</dbReference>
<reference evidence="3" key="1">
    <citation type="submission" date="2012-12" db="EMBL/GenBank/DDBJ databases">
        <authorList>
            <person name="Hellsten U."/>
            <person name="Grimwood J."/>
            <person name="Chapman J.A."/>
            <person name="Shapiro H."/>
            <person name="Aerts A."/>
            <person name="Otillar R.P."/>
            <person name="Terry A.Y."/>
            <person name="Boore J.L."/>
            <person name="Simakov O."/>
            <person name="Marletaz F."/>
            <person name="Cho S.-J."/>
            <person name="Edsinger-Gonzales E."/>
            <person name="Havlak P."/>
            <person name="Kuo D.-H."/>
            <person name="Larsson T."/>
            <person name="Lv J."/>
            <person name="Arendt D."/>
            <person name="Savage R."/>
            <person name="Osoegawa K."/>
            <person name="de Jong P."/>
            <person name="Lindberg D.R."/>
            <person name="Seaver E.C."/>
            <person name="Weisblat D.A."/>
            <person name="Putnam N.H."/>
            <person name="Grigoriev I.V."/>
            <person name="Rokhsar D.S."/>
        </authorList>
    </citation>
    <scope>NUCLEOTIDE SEQUENCE</scope>
</reference>
<evidence type="ECO:0000313" key="3">
    <source>
        <dbReference type="Proteomes" id="UP000015101"/>
    </source>
</evidence>
<dbReference type="AlphaFoldDB" id="T1FDH0"/>
<reference evidence="1 3" key="2">
    <citation type="journal article" date="2013" name="Nature">
        <title>Insights into bilaterian evolution from three spiralian genomes.</title>
        <authorList>
            <person name="Simakov O."/>
            <person name="Marletaz F."/>
            <person name="Cho S.J."/>
            <person name="Edsinger-Gonzales E."/>
            <person name="Havlak P."/>
            <person name="Hellsten U."/>
            <person name="Kuo D.H."/>
            <person name="Larsson T."/>
            <person name="Lv J."/>
            <person name="Arendt D."/>
            <person name="Savage R."/>
            <person name="Osoegawa K."/>
            <person name="de Jong P."/>
            <person name="Grimwood J."/>
            <person name="Chapman J.A."/>
            <person name="Shapiro H."/>
            <person name="Aerts A."/>
            <person name="Otillar R.P."/>
            <person name="Terry A.Y."/>
            <person name="Boore J.L."/>
            <person name="Grigoriev I.V."/>
            <person name="Lindberg D.R."/>
            <person name="Seaver E.C."/>
            <person name="Weisblat D.A."/>
            <person name="Putnam N.H."/>
            <person name="Rokhsar D.S."/>
        </authorList>
    </citation>
    <scope>NUCLEOTIDE SEQUENCE</scope>
</reference>
<dbReference type="KEGG" id="hro:HELRODRAFT_178627"/>
<accession>T1FDH0</accession>
<sequence length="313" mass="36151">MTKENMTLEAIFQNFMVDQDFDSKHGSVAVMVLLFPLMKSFLEDNPGVTNHLSCIVRSFLNVKYFRPAFAVLGALESHLVEPFYSVTIATRTTHSQLKSFYKTLFQEMSKDVTSDFFRRRRGYEITSDFEEKYLAKQQAFNEYDTPVINIAMERLCGQSKLSFRSFCEEACQVKNLKLTWIQSMKEKFQAGVAVKQVIAVMKERKRLNMTAELKEGGPFTNSYKVEEHVKSDITETKNQKKMKKEILFARGSSTYLPKSDPLFRIQVTLPNKIRRDVKTSLKQYFIKSNTWTVLNKSVISHYGTISGIIHSLT</sequence>
<dbReference type="CTD" id="20206869"/>
<dbReference type="GeneID" id="20206869"/>
<gene>
    <name evidence="2" type="primary">20206869</name>
    <name evidence="1" type="ORF">HELRODRAFT_178627</name>
</gene>